<sequence length="394" mass="45379">MNVNEEWRVALRVIDKIERAGFEAVIVGGAVRDFLLDRTVNDVDVATSALPSEVKQIFSATVDVGIEHGTILVLDEGEPIEVTTYRTEGTYTDYRRPEEVTFVRSLEQDLERRDFTINAMAIKKDGTIIDLFGGKQDIEQKVIRAVGNATVRFREDALRMLRAIRFSAQLGFSIEQKTLEAIKVDSDLIDFIANERIAMEMAKMWKSDYVYNGLRLLIDSRLARYLVGNFPEQINQWKQFKTAKPEVGWAYLCLLNRQDFQKIADFYHFSRKEKTFIRDVLNAYDALQSKWTAMDYFSTNLDVLETAYDFAIWQNLDVPFAKESIQKVKNSLPIQSRDQLAINGNDLIAWTSRKKGPWIKVALDAAIIAVLHGYTENNAENLKEWFLNDFINER</sequence>
<dbReference type="InterPro" id="IPR023068">
    <property type="entry name" value="CCA-adding_enz_firmicutes"/>
</dbReference>
<evidence type="ECO:0000256" key="2">
    <source>
        <dbReference type="ARBA" id="ARBA00022679"/>
    </source>
</evidence>
<dbReference type="GO" id="GO:0042245">
    <property type="term" value="P:RNA repair"/>
    <property type="evidence" value="ECO:0007669"/>
    <property type="project" value="UniProtKB-KW"/>
</dbReference>
<evidence type="ECO:0000256" key="6">
    <source>
        <dbReference type="ARBA" id="ARBA00022741"/>
    </source>
</evidence>
<keyword evidence="4 11" id="KW-0548">Nucleotidyltransferase</keyword>
<dbReference type="GO" id="GO:0160016">
    <property type="term" value="F:CCACCA tRNA nucleotidyltransferase activity"/>
    <property type="evidence" value="ECO:0007669"/>
    <property type="project" value="RHEA"/>
</dbReference>
<dbReference type="GO" id="GO:0000049">
    <property type="term" value="F:tRNA binding"/>
    <property type="evidence" value="ECO:0007669"/>
    <property type="project" value="UniProtKB-UniRule"/>
</dbReference>
<feature type="domain" description="CCA-adding enzyme C-terminal" evidence="14">
    <location>
        <begin position="244"/>
        <end position="385"/>
    </location>
</feature>
<dbReference type="PANTHER" id="PTHR46173">
    <property type="entry name" value="CCA TRNA NUCLEOTIDYLTRANSFERASE 1, MITOCHONDRIAL"/>
    <property type="match status" value="1"/>
</dbReference>
<dbReference type="Proteomes" id="UP000265692">
    <property type="component" value="Unassembled WGS sequence"/>
</dbReference>
<keyword evidence="9 11" id="KW-0460">Magnesium</keyword>
<dbReference type="HAMAP" id="MF_01263">
    <property type="entry name" value="CCA_bact_type3"/>
    <property type="match status" value="1"/>
</dbReference>
<feature type="binding site" evidence="11">
    <location>
        <position position="165"/>
    </location>
    <ligand>
        <name>ATP</name>
        <dbReference type="ChEBI" id="CHEBI:30616"/>
    </ligand>
</feature>
<feature type="binding site" evidence="11">
    <location>
        <position position="42"/>
    </location>
    <ligand>
        <name>Mg(2+)</name>
        <dbReference type="ChEBI" id="CHEBI:18420"/>
    </ligand>
</feature>
<dbReference type="Pfam" id="PF01743">
    <property type="entry name" value="PolyA_pol"/>
    <property type="match status" value="1"/>
</dbReference>
<dbReference type="InterPro" id="IPR032810">
    <property type="entry name" value="CCA-adding_enz_C"/>
</dbReference>
<feature type="binding site" evidence="11">
    <location>
        <position position="165"/>
    </location>
    <ligand>
        <name>CTP</name>
        <dbReference type="ChEBI" id="CHEBI:37563"/>
    </ligand>
</feature>
<evidence type="ECO:0000256" key="1">
    <source>
        <dbReference type="ARBA" id="ARBA00001946"/>
    </source>
</evidence>
<feature type="binding site" evidence="11">
    <location>
        <position position="29"/>
    </location>
    <ligand>
        <name>CTP</name>
        <dbReference type="ChEBI" id="CHEBI:37563"/>
    </ligand>
</feature>
<dbReference type="GO" id="GO:0000287">
    <property type="term" value="F:magnesium ion binding"/>
    <property type="evidence" value="ECO:0007669"/>
    <property type="project" value="UniProtKB-UniRule"/>
</dbReference>
<evidence type="ECO:0000313" key="15">
    <source>
        <dbReference type="EMBL" id="RHW39298.1"/>
    </source>
</evidence>
<dbReference type="EMBL" id="QWEI01000001">
    <property type="protein sequence ID" value="RHW39298.1"/>
    <property type="molecule type" value="Genomic_DNA"/>
</dbReference>
<dbReference type="InterPro" id="IPR050264">
    <property type="entry name" value="Bact_CCA-adding_enz_type3_sf"/>
</dbReference>
<feature type="binding site" evidence="11">
    <location>
        <position position="162"/>
    </location>
    <ligand>
        <name>ATP</name>
        <dbReference type="ChEBI" id="CHEBI:30616"/>
    </ligand>
</feature>
<comment type="miscellaneous">
    <text evidence="11">A single active site specifically recognizes both ATP and CTP and is responsible for their addition.</text>
</comment>
<keyword evidence="5 11" id="KW-0479">Metal-binding</keyword>
<feature type="binding site" evidence="11">
    <location>
        <position position="113"/>
    </location>
    <ligand>
        <name>ATP</name>
        <dbReference type="ChEBI" id="CHEBI:30616"/>
    </ligand>
</feature>
<dbReference type="SUPFAM" id="SSF81891">
    <property type="entry name" value="Poly A polymerase C-terminal region-like"/>
    <property type="match status" value="1"/>
</dbReference>
<dbReference type="InterPro" id="IPR002646">
    <property type="entry name" value="PolA_pol_head_dom"/>
</dbReference>
<dbReference type="EC" id="2.7.7.72" evidence="11"/>
<feature type="binding site" evidence="11">
    <location>
        <position position="159"/>
    </location>
    <ligand>
        <name>ATP</name>
        <dbReference type="ChEBI" id="CHEBI:30616"/>
    </ligand>
</feature>
<dbReference type="InterPro" id="IPR032828">
    <property type="entry name" value="PolyA_RNA-bd"/>
</dbReference>
<comment type="catalytic activity">
    <reaction evidence="11">
        <text>a tRNA with a 3' CCA end + 2 CTP + ATP = a tRNA with a 3' CCACCA end + 3 diphosphate</text>
        <dbReference type="Rhea" id="RHEA:76235"/>
        <dbReference type="Rhea" id="RHEA-COMP:10468"/>
        <dbReference type="Rhea" id="RHEA-COMP:18655"/>
        <dbReference type="ChEBI" id="CHEBI:30616"/>
        <dbReference type="ChEBI" id="CHEBI:33019"/>
        <dbReference type="ChEBI" id="CHEBI:37563"/>
        <dbReference type="ChEBI" id="CHEBI:83071"/>
        <dbReference type="ChEBI" id="CHEBI:195187"/>
    </reaction>
</comment>
<feature type="binding site" evidence="11">
    <location>
        <position position="156"/>
    </location>
    <ligand>
        <name>ATP</name>
        <dbReference type="ChEBI" id="CHEBI:30616"/>
    </ligand>
</feature>
<keyword evidence="2 11" id="KW-0808">Transferase</keyword>
<feature type="binding site" evidence="11">
    <location>
        <position position="29"/>
    </location>
    <ligand>
        <name>ATP</name>
        <dbReference type="ChEBI" id="CHEBI:30616"/>
    </ligand>
</feature>
<feature type="binding site" evidence="11">
    <location>
        <position position="113"/>
    </location>
    <ligand>
        <name>CTP</name>
        <dbReference type="ChEBI" id="CHEBI:37563"/>
    </ligand>
</feature>
<dbReference type="RefSeq" id="WP_118874310.1">
    <property type="nucleotide sequence ID" value="NZ_QWEI01000001.1"/>
</dbReference>
<feature type="domain" description="Poly A polymerase head" evidence="12">
    <location>
        <begin position="25"/>
        <end position="144"/>
    </location>
</feature>
<dbReference type="InterPro" id="IPR043519">
    <property type="entry name" value="NT_sf"/>
</dbReference>
<keyword evidence="3 11" id="KW-0819">tRNA processing</keyword>
<feature type="binding site" evidence="11">
    <location>
        <position position="162"/>
    </location>
    <ligand>
        <name>CTP</name>
        <dbReference type="ChEBI" id="CHEBI:37563"/>
    </ligand>
</feature>
<evidence type="ECO:0000259" key="13">
    <source>
        <dbReference type="Pfam" id="PF12627"/>
    </source>
</evidence>
<dbReference type="GO" id="GO:0005524">
    <property type="term" value="F:ATP binding"/>
    <property type="evidence" value="ECO:0007669"/>
    <property type="project" value="UniProtKB-UniRule"/>
</dbReference>
<dbReference type="GO" id="GO:0004810">
    <property type="term" value="F:CCA tRNA nucleotidyltransferase activity"/>
    <property type="evidence" value="ECO:0007669"/>
    <property type="project" value="UniProtKB-UniRule"/>
</dbReference>
<dbReference type="AlphaFoldDB" id="A0A396SG88"/>
<dbReference type="NCBIfam" id="NF009814">
    <property type="entry name" value="PRK13299.1"/>
    <property type="match status" value="1"/>
</dbReference>
<comment type="catalytic activity">
    <reaction evidence="11">
        <text>a tRNA precursor + 2 CTP + ATP = a tRNA with a 3' CCA end + 3 diphosphate</text>
        <dbReference type="Rhea" id="RHEA:14433"/>
        <dbReference type="Rhea" id="RHEA-COMP:10465"/>
        <dbReference type="Rhea" id="RHEA-COMP:10468"/>
        <dbReference type="ChEBI" id="CHEBI:30616"/>
        <dbReference type="ChEBI" id="CHEBI:33019"/>
        <dbReference type="ChEBI" id="CHEBI:37563"/>
        <dbReference type="ChEBI" id="CHEBI:74896"/>
        <dbReference type="ChEBI" id="CHEBI:83071"/>
        <dbReference type="EC" id="2.7.7.72"/>
    </reaction>
</comment>
<organism evidence="15 16">
    <name type="scientific">Ureibacillus yapensis</name>
    <dbReference type="NCBI Taxonomy" id="2304605"/>
    <lineage>
        <taxon>Bacteria</taxon>
        <taxon>Bacillati</taxon>
        <taxon>Bacillota</taxon>
        <taxon>Bacilli</taxon>
        <taxon>Bacillales</taxon>
        <taxon>Caryophanaceae</taxon>
        <taxon>Ureibacillus</taxon>
    </lineage>
</organism>
<feature type="domain" description="tRNA nucleotidyltransferase/poly(A) polymerase RNA and SrmB- binding" evidence="13">
    <location>
        <begin position="171"/>
        <end position="227"/>
    </location>
</feature>
<dbReference type="Gene3D" id="3.30.460.10">
    <property type="entry name" value="Beta Polymerase, domain 2"/>
    <property type="match status" value="1"/>
</dbReference>
<comment type="caution">
    <text evidence="15">The sequence shown here is derived from an EMBL/GenBank/DDBJ whole genome shotgun (WGS) entry which is preliminary data.</text>
</comment>
<comment type="subunit">
    <text evidence="11">Homodimer.</text>
</comment>
<reference evidence="15 16" key="1">
    <citation type="submission" date="2018-08" db="EMBL/GenBank/DDBJ databases">
        <title>Lysinibacillus sp. YLB-03 draft genome sequence.</title>
        <authorList>
            <person name="Yu L."/>
        </authorList>
    </citation>
    <scope>NUCLEOTIDE SEQUENCE [LARGE SCALE GENOMIC DNA]</scope>
    <source>
        <strain evidence="15 16">YLB-03</strain>
    </source>
</reference>
<proteinExistence type="inferred from homology"/>
<keyword evidence="10 11" id="KW-0694">RNA-binding</keyword>
<evidence type="ECO:0000256" key="8">
    <source>
        <dbReference type="ARBA" id="ARBA00022840"/>
    </source>
</evidence>
<evidence type="ECO:0000313" key="16">
    <source>
        <dbReference type="Proteomes" id="UP000265692"/>
    </source>
</evidence>
<evidence type="ECO:0000256" key="7">
    <source>
        <dbReference type="ARBA" id="ARBA00022800"/>
    </source>
</evidence>
<comment type="cofactor">
    <cofactor evidence="1 11">
        <name>Mg(2+)</name>
        <dbReference type="ChEBI" id="CHEBI:18420"/>
    </cofactor>
</comment>
<evidence type="ECO:0000256" key="9">
    <source>
        <dbReference type="ARBA" id="ARBA00022842"/>
    </source>
</evidence>
<dbReference type="Pfam" id="PF13735">
    <property type="entry name" value="tRNA_NucTran2_2"/>
    <property type="match status" value="1"/>
</dbReference>
<feature type="binding site" evidence="11">
    <location>
        <position position="32"/>
    </location>
    <ligand>
        <name>CTP</name>
        <dbReference type="ChEBI" id="CHEBI:37563"/>
    </ligand>
</feature>
<evidence type="ECO:0000256" key="4">
    <source>
        <dbReference type="ARBA" id="ARBA00022695"/>
    </source>
</evidence>
<comment type="function">
    <text evidence="11">Catalyzes the addition and repair of the essential 3'-terminal CCA sequence in tRNAs without using a nucleic acid template. Adds these three nucleotides in the order of C, C, and A to the tRNA nucleotide-73, using CTP and ATP as substrates and producing inorganic pyrophosphate. tRNA 3'-terminal CCA addition is required both for tRNA processing and repair. Also involved in tRNA surveillance by mediating tandem CCA addition to generate a CCACCA at the 3' terminus of unstable tRNAs. While stable tRNAs receive only 3'-terminal CCA, unstable tRNAs are marked with CCACCA and rapidly degraded.</text>
</comment>
<keyword evidence="7 11" id="KW-0692">RNA repair</keyword>
<keyword evidence="6 11" id="KW-0547">Nucleotide-binding</keyword>
<evidence type="ECO:0000256" key="10">
    <source>
        <dbReference type="ARBA" id="ARBA00022884"/>
    </source>
</evidence>
<keyword evidence="16" id="KW-1185">Reference proteome</keyword>
<gene>
    <name evidence="11" type="primary">cca</name>
    <name evidence="15" type="ORF">D1B33_00135</name>
</gene>
<comment type="similarity">
    <text evidence="11">Belongs to the tRNA nucleotidyltransferase/poly(A) polymerase family. Bacterial CCA-adding enzyme type 3 subfamily.</text>
</comment>
<name>A0A396SG88_9BACL</name>
<keyword evidence="8 11" id="KW-0067">ATP-binding</keyword>
<evidence type="ECO:0000256" key="3">
    <source>
        <dbReference type="ARBA" id="ARBA00022694"/>
    </source>
</evidence>
<evidence type="ECO:0000256" key="11">
    <source>
        <dbReference type="HAMAP-Rule" id="MF_01263"/>
    </source>
</evidence>
<dbReference type="GO" id="GO:0001680">
    <property type="term" value="P:tRNA 3'-terminal CCA addition"/>
    <property type="evidence" value="ECO:0007669"/>
    <property type="project" value="UniProtKB-UniRule"/>
</dbReference>
<protein>
    <recommendedName>
        <fullName evidence="11">CCA-adding enzyme</fullName>
        <ecNumber evidence="11">2.7.7.72</ecNumber>
    </recommendedName>
    <alternativeName>
        <fullName evidence="11">CCA tRNA nucleotidyltransferase</fullName>
    </alternativeName>
    <alternativeName>
        <fullName evidence="11">tRNA CCA-pyrophosphorylase</fullName>
    </alternativeName>
    <alternativeName>
        <fullName evidence="11">tRNA adenylyl-/cytidylyl- transferase</fullName>
    </alternativeName>
    <alternativeName>
        <fullName evidence="11">tRNA nucleotidyltransferase</fullName>
    </alternativeName>
    <alternativeName>
        <fullName evidence="11">tRNA-NT</fullName>
    </alternativeName>
</protein>
<accession>A0A396SG88</accession>
<dbReference type="Pfam" id="PF12627">
    <property type="entry name" value="PolyA_pol_RNAbd"/>
    <property type="match status" value="1"/>
</dbReference>
<feature type="binding site" evidence="11">
    <location>
        <position position="44"/>
    </location>
    <ligand>
        <name>Mg(2+)</name>
        <dbReference type="ChEBI" id="CHEBI:18420"/>
    </ligand>
</feature>
<feature type="binding site" evidence="11">
    <location>
        <position position="156"/>
    </location>
    <ligand>
        <name>CTP</name>
        <dbReference type="ChEBI" id="CHEBI:37563"/>
    </ligand>
</feature>
<feature type="binding site" evidence="11">
    <location>
        <position position="32"/>
    </location>
    <ligand>
        <name>ATP</name>
        <dbReference type="ChEBI" id="CHEBI:30616"/>
    </ligand>
</feature>
<evidence type="ECO:0000256" key="5">
    <source>
        <dbReference type="ARBA" id="ARBA00022723"/>
    </source>
</evidence>
<dbReference type="CDD" id="cd05398">
    <property type="entry name" value="NT_ClassII-CCAase"/>
    <property type="match status" value="1"/>
</dbReference>
<dbReference type="Gene3D" id="1.10.3090.10">
    <property type="entry name" value="cca-adding enzyme, domain 2"/>
    <property type="match status" value="1"/>
</dbReference>
<dbReference type="SUPFAM" id="SSF81301">
    <property type="entry name" value="Nucleotidyltransferase"/>
    <property type="match status" value="1"/>
</dbReference>
<dbReference type="Gene3D" id="1.10.246.80">
    <property type="match status" value="1"/>
</dbReference>
<dbReference type="PANTHER" id="PTHR46173:SF1">
    <property type="entry name" value="CCA TRNA NUCLEOTIDYLTRANSFERASE 1, MITOCHONDRIAL"/>
    <property type="match status" value="1"/>
</dbReference>
<feature type="binding site" evidence="11">
    <location>
        <position position="159"/>
    </location>
    <ligand>
        <name>CTP</name>
        <dbReference type="ChEBI" id="CHEBI:37563"/>
    </ligand>
</feature>
<evidence type="ECO:0000259" key="14">
    <source>
        <dbReference type="Pfam" id="PF13735"/>
    </source>
</evidence>
<dbReference type="OrthoDB" id="9805698at2"/>
<evidence type="ECO:0000259" key="12">
    <source>
        <dbReference type="Pfam" id="PF01743"/>
    </source>
</evidence>